<sequence>MNRTYVFVASLVLALGHVAVSYQMLTISLLEPSILPVEADNVSAAGLGLVVIPMLVLGLHVILHLVIFAICLMRYRKKSFMFTMLLPSRGVAFLNVIRALGAVIFLVIAISLLSSNVYPLWMILYGLVVYVVYWGWVLHMVSDRLIERR</sequence>
<dbReference type="EMBL" id="CP011388">
    <property type="protein sequence ID" value="ANE45374.1"/>
    <property type="molecule type" value="Genomic_DNA"/>
</dbReference>
<dbReference type="KEGG" id="pswu:SY83_02455"/>
<protein>
    <submittedName>
        <fullName evidence="2">Uncharacterized protein</fullName>
    </submittedName>
</protein>
<organism evidence="2 3">
    <name type="scientific">Paenibacillus swuensis</name>
    <dbReference type="NCBI Taxonomy" id="1178515"/>
    <lineage>
        <taxon>Bacteria</taxon>
        <taxon>Bacillati</taxon>
        <taxon>Bacillota</taxon>
        <taxon>Bacilli</taxon>
        <taxon>Bacillales</taxon>
        <taxon>Paenibacillaceae</taxon>
        <taxon>Paenibacillus</taxon>
    </lineage>
</organism>
<feature type="transmembrane region" description="Helical" evidence="1">
    <location>
        <begin position="45"/>
        <end position="72"/>
    </location>
</feature>
<gene>
    <name evidence="2" type="ORF">SY83_02455</name>
</gene>
<evidence type="ECO:0000256" key="1">
    <source>
        <dbReference type="SAM" id="Phobius"/>
    </source>
</evidence>
<dbReference type="RefSeq" id="WP_068603945.1">
    <property type="nucleotide sequence ID" value="NZ_CP011388.1"/>
</dbReference>
<keyword evidence="1" id="KW-0812">Transmembrane</keyword>
<dbReference type="Proteomes" id="UP000076927">
    <property type="component" value="Chromosome"/>
</dbReference>
<accession>A0A172TEP1</accession>
<name>A0A172TEP1_9BACL</name>
<feature type="transmembrane region" description="Helical" evidence="1">
    <location>
        <begin position="120"/>
        <end position="141"/>
    </location>
</feature>
<dbReference type="AlphaFoldDB" id="A0A172TEP1"/>
<feature type="transmembrane region" description="Helical" evidence="1">
    <location>
        <begin position="92"/>
        <end position="114"/>
    </location>
</feature>
<evidence type="ECO:0000313" key="2">
    <source>
        <dbReference type="EMBL" id="ANE45374.1"/>
    </source>
</evidence>
<keyword evidence="3" id="KW-1185">Reference proteome</keyword>
<proteinExistence type="predicted"/>
<dbReference type="PATRIC" id="fig|1178515.4.peg.477"/>
<reference evidence="2 3" key="1">
    <citation type="submission" date="2015-01" db="EMBL/GenBank/DDBJ databases">
        <title>Paenibacillus swuensis/DY6/whole genome sequencing.</title>
        <authorList>
            <person name="Kim M.K."/>
            <person name="Srinivasan S."/>
            <person name="Lee J.-J."/>
        </authorList>
    </citation>
    <scope>NUCLEOTIDE SEQUENCE [LARGE SCALE GENOMIC DNA]</scope>
    <source>
        <strain evidence="2 3">DY6</strain>
    </source>
</reference>
<keyword evidence="1" id="KW-0472">Membrane</keyword>
<keyword evidence="1" id="KW-1133">Transmembrane helix</keyword>
<dbReference type="STRING" id="1178515.SY83_02455"/>
<evidence type="ECO:0000313" key="3">
    <source>
        <dbReference type="Proteomes" id="UP000076927"/>
    </source>
</evidence>